<gene>
    <name evidence="2" type="ORF">QE417_002998</name>
</gene>
<proteinExistence type="predicted"/>
<dbReference type="Proteomes" id="UP001258315">
    <property type="component" value="Unassembled WGS sequence"/>
</dbReference>
<protein>
    <submittedName>
        <fullName evidence="2">Uncharacterized protein</fullName>
    </submittedName>
</protein>
<organism evidence="2 3">
    <name type="scientific">Mucilaginibacter terrae</name>
    <dbReference type="NCBI Taxonomy" id="1955052"/>
    <lineage>
        <taxon>Bacteria</taxon>
        <taxon>Pseudomonadati</taxon>
        <taxon>Bacteroidota</taxon>
        <taxon>Sphingobacteriia</taxon>
        <taxon>Sphingobacteriales</taxon>
        <taxon>Sphingobacteriaceae</taxon>
        <taxon>Mucilaginibacter</taxon>
    </lineage>
</organism>
<evidence type="ECO:0000313" key="3">
    <source>
        <dbReference type="Proteomes" id="UP001258315"/>
    </source>
</evidence>
<keyword evidence="1" id="KW-1133">Transmembrane helix</keyword>
<evidence type="ECO:0000256" key="1">
    <source>
        <dbReference type="SAM" id="Phobius"/>
    </source>
</evidence>
<accession>A0ABU3GWS6</accession>
<keyword evidence="3" id="KW-1185">Reference proteome</keyword>
<dbReference type="EMBL" id="JAVLVU010000001">
    <property type="protein sequence ID" value="MDT3403926.1"/>
    <property type="molecule type" value="Genomic_DNA"/>
</dbReference>
<keyword evidence="1" id="KW-0472">Membrane</keyword>
<sequence length="41" mass="5103">MHKQRQELPSFIKNWNQFYGIVIVWLVFLVFVFWLITINFS</sequence>
<comment type="caution">
    <text evidence="2">The sequence shown here is derived from an EMBL/GenBank/DDBJ whole genome shotgun (WGS) entry which is preliminary data.</text>
</comment>
<keyword evidence="1" id="KW-0812">Transmembrane</keyword>
<evidence type="ECO:0000313" key="2">
    <source>
        <dbReference type="EMBL" id="MDT3403926.1"/>
    </source>
</evidence>
<reference evidence="3" key="1">
    <citation type="submission" date="2023-07" db="EMBL/GenBank/DDBJ databases">
        <title>Functional and genomic diversity of the sorghum phyllosphere microbiome.</title>
        <authorList>
            <person name="Shade A."/>
        </authorList>
    </citation>
    <scope>NUCLEOTIDE SEQUENCE [LARGE SCALE GENOMIC DNA]</scope>
    <source>
        <strain evidence="3">SORGH_AS_0422</strain>
    </source>
</reference>
<name>A0ABU3GWS6_9SPHI</name>
<feature type="transmembrane region" description="Helical" evidence="1">
    <location>
        <begin position="18"/>
        <end position="40"/>
    </location>
</feature>